<gene>
    <name evidence="1" type="ORF">HUJ06_000893</name>
</gene>
<keyword evidence="2" id="KW-1185">Reference proteome</keyword>
<dbReference type="Proteomes" id="UP000607653">
    <property type="component" value="Unassembled WGS sequence"/>
</dbReference>
<accession>A0A822ZDK7</accession>
<protein>
    <submittedName>
        <fullName evidence="1">Uncharacterized protein</fullName>
    </submittedName>
</protein>
<evidence type="ECO:0000313" key="2">
    <source>
        <dbReference type="Proteomes" id="UP000607653"/>
    </source>
</evidence>
<comment type="caution">
    <text evidence="1">The sequence shown here is derived from an EMBL/GenBank/DDBJ whole genome shotgun (WGS) entry which is preliminary data.</text>
</comment>
<name>A0A822ZDK7_NELNU</name>
<evidence type="ECO:0000313" key="1">
    <source>
        <dbReference type="EMBL" id="DAD42663.1"/>
    </source>
</evidence>
<proteinExistence type="predicted"/>
<sequence>MESQSTNLVYFFVLQAKSNKKINYKEGISAFTQGCLNPSLSPSQDTQMSLASAEWYRVTINSEMFYQR</sequence>
<reference evidence="1 2" key="1">
    <citation type="journal article" date="2020" name="Mol. Biol. Evol.">
        <title>Distinct Expression and Methylation Patterns for Genes with Different Fates following a Single Whole-Genome Duplication in Flowering Plants.</title>
        <authorList>
            <person name="Shi T."/>
            <person name="Rahmani R.S."/>
            <person name="Gugger P.F."/>
            <person name="Wang M."/>
            <person name="Li H."/>
            <person name="Zhang Y."/>
            <person name="Li Z."/>
            <person name="Wang Q."/>
            <person name="Van de Peer Y."/>
            <person name="Marchal K."/>
            <person name="Chen J."/>
        </authorList>
    </citation>
    <scope>NUCLEOTIDE SEQUENCE [LARGE SCALE GENOMIC DNA]</scope>
    <source>
        <tissue evidence="1">Leaf</tissue>
    </source>
</reference>
<dbReference type="EMBL" id="DUZY01000006">
    <property type="protein sequence ID" value="DAD42663.1"/>
    <property type="molecule type" value="Genomic_DNA"/>
</dbReference>
<organism evidence="1 2">
    <name type="scientific">Nelumbo nucifera</name>
    <name type="common">Sacred lotus</name>
    <dbReference type="NCBI Taxonomy" id="4432"/>
    <lineage>
        <taxon>Eukaryota</taxon>
        <taxon>Viridiplantae</taxon>
        <taxon>Streptophyta</taxon>
        <taxon>Embryophyta</taxon>
        <taxon>Tracheophyta</taxon>
        <taxon>Spermatophyta</taxon>
        <taxon>Magnoliopsida</taxon>
        <taxon>Proteales</taxon>
        <taxon>Nelumbonaceae</taxon>
        <taxon>Nelumbo</taxon>
    </lineage>
</organism>
<dbReference type="AlphaFoldDB" id="A0A822ZDK7"/>